<feature type="region of interest" description="Disordered" evidence="12">
    <location>
        <begin position="1847"/>
        <end position="1878"/>
    </location>
</feature>
<dbReference type="FunFam" id="3.30.160.60:FF:000646">
    <property type="entry name" value="Myeloid zinc finger 1"/>
    <property type="match status" value="2"/>
</dbReference>
<evidence type="ECO:0000256" key="6">
    <source>
        <dbReference type="ARBA" id="ARBA00023015"/>
    </source>
</evidence>
<feature type="region of interest" description="Disordered" evidence="12">
    <location>
        <begin position="1730"/>
        <end position="1781"/>
    </location>
</feature>
<keyword evidence="5" id="KW-0862">Zinc</keyword>
<feature type="region of interest" description="Disordered" evidence="12">
    <location>
        <begin position="893"/>
        <end position="916"/>
    </location>
</feature>
<evidence type="ECO:0000313" key="15">
    <source>
        <dbReference type="Proteomes" id="UP001356427"/>
    </source>
</evidence>
<evidence type="ECO:0000259" key="13">
    <source>
        <dbReference type="PROSITE" id="PS50157"/>
    </source>
</evidence>
<proteinExistence type="predicted"/>
<evidence type="ECO:0000256" key="4">
    <source>
        <dbReference type="ARBA" id="ARBA00022771"/>
    </source>
</evidence>
<feature type="region of interest" description="Disordered" evidence="12">
    <location>
        <begin position="1104"/>
        <end position="1128"/>
    </location>
</feature>
<dbReference type="PROSITE" id="PS50157">
    <property type="entry name" value="ZINC_FINGER_C2H2_2"/>
    <property type="match status" value="2"/>
</dbReference>
<keyword evidence="6" id="KW-0805">Transcription regulation</keyword>
<dbReference type="Gene3D" id="3.30.160.60">
    <property type="entry name" value="Classic Zinc Finger"/>
    <property type="match status" value="2"/>
</dbReference>
<feature type="region of interest" description="Disordered" evidence="12">
    <location>
        <begin position="115"/>
        <end position="139"/>
    </location>
</feature>
<feature type="region of interest" description="Disordered" evidence="12">
    <location>
        <begin position="671"/>
        <end position="699"/>
    </location>
</feature>
<keyword evidence="11" id="KW-0175">Coiled coil</keyword>
<evidence type="ECO:0000256" key="12">
    <source>
        <dbReference type="SAM" id="MobiDB-lite"/>
    </source>
</evidence>
<keyword evidence="15" id="KW-1185">Reference proteome</keyword>
<dbReference type="GO" id="GO:0005634">
    <property type="term" value="C:nucleus"/>
    <property type="evidence" value="ECO:0007669"/>
    <property type="project" value="UniProtKB-SubCell"/>
</dbReference>
<evidence type="ECO:0000256" key="9">
    <source>
        <dbReference type="ARBA" id="ARBA00023242"/>
    </source>
</evidence>
<dbReference type="PROSITE" id="PS00028">
    <property type="entry name" value="ZINC_FINGER_C2H2_1"/>
    <property type="match status" value="2"/>
</dbReference>
<dbReference type="SUPFAM" id="SSF57667">
    <property type="entry name" value="beta-beta-alpha zinc fingers"/>
    <property type="match status" value="2"/>
</dbReference>
<feature type="region of interest" description="Disordered" evidence="12">
    <location>
        <begin position="60"/>
        <end position="79"/>
    </location>
</feature>
<organism evidence="14 15">
    <name type="scientific">Coregonus suidteri</name>
    <dbReference type="NCBI Taxonomy" id="861788"/>
    <lineage>
        <taxon>Eukaryota</taxon>
        <taxon>Metazoa</taxon>
        <taxon>Chordata</taxon>
        <taxon>Craniata</taxon>
        <taxon>Vertebrata</taxon>
        <taxon>Euteleostomi</taxon>
        <taxon>Actinopterygii</taxon>
        <taxon>Neopterygii</taxon>
        <taxon>Teleostei</taxon>
        <taxon>Protacanthopterygii</taxon>
        <taxon>Salmoniformes</taxon>
        <taxon>Salmonidae</taxon>
        <taxon>Coregoninae</taxon>
        <taxon>Coregonus</taxon>
    </lineage>
</organism>
<evidence type="ECO:0000256" key="1">
    <source>
        <dbReference type="ARBA" id="ARBA00004123"/>
    </source>
</evidence>
<feature type="compositionally biased region" description="Polar residues" evidence="12">
    <location>
        <begin position="1179"/>
        <end position="1188"/>
    </location>
</feature>
<feature type="compositionally biased region" description="Basic and acidic residues" evidence="12">
    <location>
        <begin position="1594"/>
        <end position="1622"/>
    </location>
</feature>
<comment type="subcellular location">
    <subcellularLocation>
        <location evidence="1">Nucleus</location>
    </subcellularLocation>
</comment>
<dbReference type="Proteomes" id="UP001356427">
    <property type="component" value="Unassembled WGS sequence"/>
</dbReference>
<feature type="compositionally biased region" description="Polar residues" evidence="12">
    <location>
        <begin position="1474"/>
        <end position="1483"/>
    </location>
</feature>
<dbReference type="GO" id="GO:0008270">
    <property type="term" value="F:zinc ion binding"/>
    <property type="evidence" value="ECO:0007669"/>
    <property type="project" value="UniProtKB-KW"/>
</dbReference>
<dbReference type="PANTHER" id="PTHR48125:SF10">
    <property type="entry name" value="OS12G0136300 PROTEIN"/>
    <property type="match status" value="1"/>
</dbReference>
<accession>A0AAN8QB61</accession>
<evidence type="ECO:0000256" key="2">
    <source>
        <dbReference type="ARBA" id="ARBA00022723"/>
    </source>
</evidence>
<keyword evidence="4 10" id="KW-0863">Zinc-finger</keyword>
<feature type="region of interest" description="Disordered" evidence="12">
    <location>
        <begin position="1654"/>
        <end position="1678"/>
    </location>
</feature>
<keyword evidence="8" id="KW-0804">Transcription</keyword>
<evidence type="ECO:0000256" key="5">
    <source>
        <dbReference type="ARBA" id="ARBA00022833"/>
    </source>
</evidence>
<feature type="region of interest" description="Disordered" evidence="12">
    <location>
        <begin position="959"/>
        <end position="979"/>
    </location>
</feature>
<feature type="region of interest" description="Disordered" evidence="12">
    <location>
        <begin position="393"/>
        <end position="413"/>
    </location>
</feature>
<evidence type="ECO:0000256" key="8">
    <source>
        <dbReference type="ARBA" id="ARBA00023163"/>
    </source>
</evidence>
<keyword evidence="9" id="KW-0539">Nucleus</keyword>
<feature type="domain" description="C2H2-type" evidence="13">
    <location>
        <begin position="1306"/>
        <end position="1334"/>
    </location>
</feature>
<dbReference type="EMBL" id="JAGTTL010000030">
    <property type="protein sequence ID" value="KAK6298325.1"/>
    <property type="molecule type" value="Genomic_DNA"/>
</dbReference>
<dbReference type="InterPro" id="IPR036236">
    <property type="entry name" value="Znf_C2H2_sf"/>
</dbReference>
<dbReference type="GO" id="GO:0003677">
    <property type="term" value="F:DNA binding"/>
    <property type="evidence" value="ECO:0007669"/>
    <property type="project" value="UniProtKB-KW"/>
</dbReference>
<name>A0AAN8QB61_9TELE</name>
<dbReference type="InterPro" id="IPR013087">
    <property type="entry name" value="Znf_C2H2_type"/>
</dbReference>
<evidence type="ECO:0000313" key="14">
    <source>
        <dbReference type="EMBL" id="KAK6298325.1"/>
    </source>
</evidence>
<dbReference type="SMART" id="SM00355">
    <property type="entry name" value="ZnF_C2H2"/>
    <property type="match status" value="2"/>
</dbReference>
<evidence type="ECO:0000256" key="11">
    <source>
        <dbReference type="SAM" id="Coils"/>
    </source>
</evidence>
<protein>
    <recommendedName>
        <fullName evidence="13">C2H2-type domain-containing protein</fullName>
    </recommendedName>
</protein>
<feature type="region of interest" description="Disordered" evidence="12">
    <location>
        <begin position="611"/>
        <end position="635"/>
    </location>
</feature>
<gene>
    <name evidence="14" type="ORF">J4Q44_G00313800</name>
</gene>
<comment type="caution">
    <text evidence="14">The sequence shown here is derived from an EMBL/GenBank/DDBJ whole genome shotgun (WGS) entry which is preliminary data.</text>
</comment>
<sequence>MSEFILTFQYQLNGVMETILKTAVHEITRLVKDNFLEEVTGSKQEVDVLKERLQRWRDREEERKRREVEEKEQRKKREEREQRGMCRRCGCAGDTEEREEALLVEERCVIEQEIFQPGGPNTLPEREGPQETATPSSSCVSERMEEMEAHVVSIKEEHDDWGDLVTQMITSTNSPIMSQSRLQRLSSHHGASELLPPAPRARKEHHLLPRSVIPTQGTEHAVGAFETSPYGMSINTTAKLRVKPYSCPHCGKSFPQLRNLKDHQKYHHTGKKAFTCSQCTMSEAILTFQYQLNGVMETVLKTAVHEITRLVKDSFLEEVTGSKQEVDVLKERLQQFEQRWRDGEEERKRREVEEKEQRGMCRRCGCAGDTEEREEALSAAEEGWVIKQEMFQPSGPSALPEREGPQELANPSSSCVSERIEESEAHVVHIKEEPEDSGDLVTQMITSTDSPIMSLSRLQRLSSNAGAWASEPPPLLPAPWASEPLPPALWAREPLPIPPAPWTRKEQHLLSRSVIPTQGTERAAGALETSPYGLNINTTAQLRVKPYSCPHSMSEAILTFQYQLNGVMETVLKTAMHEITRLVKDSFLEEVTRSKQEVNVLKERLQQCEQRWRDGEEERKRREVEEKEQRKKREEREQRGMCRRCGCAGDTEEREEALSGAEEGCVIKQEIFQPGGPSDLPEREGPQETATPSSSCVSERMEERKAHVVHIKEEPDDGRDLVTQMITSTDSPIMSRSHLQRLSSHPVGWTSEPLAPAPQPWTMEPPPPAPLAREPPALPPAPWYRKEQHLLPSSVIRTQGTEYTVGALETSPYSLSINTTAQLRVKPYSCPHSMSEAILTFQYQLNGVMEMVLKTAVHEITRLVKDSFLEEVTRSKQEVGVFKERLQQCEQRWRDGEEERKRREDEEKEQRKKMEEREQRGMCRRCGCAGDTEEREEALLGEEEGCVIKQEMFQPGGPSAFPKREGPQETAIPSSSCVSERMEERKAHVVHIKEESDDWGDLVTQMIASTDYPIMSLSRLQRLSSHPGGWAREPLAPAPSPWTTMSEAILTFQYQLNGVMETVLKTALHEITRLVNDNFLEGVTQRKQEVDVLKERLQQCEQRWRDREEERKKREVEEKEQRKKMEEREQRGMCRRCGCAGDTEEREEALLGEEEGCVIKQEMFQPGGPSAFPERDGQQETATPSSSCVYERMEERKAHVVHIKEEPDELGDLVTQIITSTDSPIISLSRLQRLSSHPGVWTREPLSPAPAARESPPPAPWTRKEQHLLPRSVIPTQGTEHAVGALETSAYGLRINTTAQLMVKPYSCQHCGKSFPQLRNLKDHQKYHHTGKKAFTCSQCAMSEAILTFQYQLNGVMETVLKTAVHEITRLVKDSFLEEVTRSKQEVDVLKERLQQCEQRWRDGEEERKRREVEEKEQRKKREEREQRGMCRRCGCAGDTEEREEALSGAEEGFVIKQEMFQPDGPSAREGPQETATPSSSCVSERMVERDAHVVHIKEEPNDWGDLVNQMVTSTDSPIMSLSRLQRLSSNPGAWTKAILTFQYQLNGVMETILKTAVHEITRLVKDSFLEKVTRSNQEVDVLKERLQQCEQRWRDGEEERKRREVEEKEQRKKREEREQRGMCRRCGCAGDTEEREEALSGAEEGCVIKQEMFQPDGPSALPEREGPQEMATPSSSCVSERMEEKEAHVIHIKEEPNDWGDLVTQMVTSTDASIVSLSRLQRLSSLAGAWTSEPQPPPPLPAPWASEPLPPAPWASEPFPPAPWASEPPLPPAPWTRKEQHLLSSEEAGVILTFQYQHNGVMETVLKTAVHEITWLVKDSFLEEVTRSKQEVDVLKVRLQRCEQSDPDLSAPWTSKPQPPPRLPAPWTNEEQPSPSVTFHPHVTSRAAMIIILLELLVTVRQSHKQLGEELKWRFGPNDCFRSLHNEEVTKAVMQIVKD</sequence>
<feature type="region of interest" description="Disordered" evidence="12">
    <location>
        <begin position="1462"/>
        <end position="1484"/>
    </location>
</feature>
<keyword evidence="3" id="KW-0677">Repeat</keyword>
<evidence type="ECO:0000256" key="7">
    <source>
        <dbReference type="ARBA" id="ARBA00023125"/>
    </source>
</evidence>
<reference evidence="14 15" key="1">
    <citation type="submission" date="2021-04" db="EMBL/GenBank/DDBJ databases">
        <authorList>
            <person name="De Guttry C."/>
            <person name="Zahm M."/>
            <person name="Klopp C."/>
            <person name="Cabau C."/>
            <person name="Louis A."/>
            <person name="Berthelot C."/>
            <person name="Parey E."/>
            <person name="Roest Crollius H."/>
            <person name="Montfort J."/>
            <person name="Robinson-Rechavi M."/>
            <person name="Bucao C."/>
            <person name="Bouchez O."/>
            <person name="Gislard M."/>
            <person name="Lluch J."/>
            <person name="Milhes M."/>
            <person name="Lampietro C."/>
            <person name="Lopez Roques C."/>
            <person name="Donnadieu C."/>
            <person name="Braasch I."/>
            <person name="Desvignes T."/>
            <person name="Postlethwait J."/>
            <person name="Bobe J."/>
            <person name="Wedekind C."/>
            <person name="Guiguen Y."/>
        </authorList>
    </citation>
    <scope>NUCLEOTIDE SEQUENCE [LARGE SCALE GENOMIC DNA]</scope>
    <source>
        <strain evidence="14">Cs_M1</strain>
        <tissue evidence="14">Blood</tissue>
    </source>
</reference>
<feature type="compositionally biased region" description="Pro residues" evidence="12">
    <location>
        <begin position="1735"/>
        <end position="1775"/>
    </location>
</feature>
<feature type="domain" description="C2H2-type" evidence="13">
    <location>
        <begin position="245"/>
        <end position="273"/>
    </location>
</feature>
<keyword evidence="2" id="KW-0479">Metal-binding</keyword>
<feature type="coiled-coil region" evidence="11">
    <location>
        <begin position="319"/>
        <end position="346"/>
    </location>
</feature>
<feature type="region of interest" description="Disordered" evidence="12">
    <location>
        <begin position="1165"/>
        <end position="1188"/>
    </location>
</feature>
<feature type="region of interest" description="Disordered" evidence="12">
    <location>
        <begin position="1594"/>
        <end position="1624"/>
    </location>
</feature>
<dbReference type="Pfam" id="PF00096">
    <property type="entry name" value="zf-C2H2"/>
    <property type="match status" value="2"/>
</dbReference>
<dbReference type="PANTHER" id="PTHR48125">
    <property type="entry name" value="LP07818P1"/>
    <property type="match status" value="1"/>
</dbReference>
<evidence type="ECO:0000256" key="3">
    <source>
        <dbReference type="ARBA" id="ARBA00022737"/>
    </source>
</evidence>
<feature type="region of interest" description="Disordered" evidence="12">
    <location>
        <begin position="1401"/>
        <end position="1424"/>
    </location>
</feature>
<evidence type="ECO:0000256" key="10">
    <source>
        <dbReference type="PROSITE-ProRule" id="PRU00042"/>
    </source>
</evidence>
<feature type="compositionally biased region" description="Polar residues" evidence="12">
    <location>
        <begin position="688"/>
        <end position="697"/>
    </location>
</feature>
<keyword evidence="7" id="KW-0238">DNA-binding</keyword>